<evidence type="ECO:0000256" key="1">
    <source>
        <dbReference type="SAM" id="MobiDB-lite"/>
    </source>
</evidence>
<dbReference type="Proteomes" id="UP001165366">
    <property type="component" value="Unassembled WGS sequence"/>
</dbReference>
<organism evidence="3 4">
    <name type="scientific">Rhodohalobacter sulfatireducens</name>
    <dbReference type="NCBI Taxonomy" id="2911366"/>
    <lineage>
        <taxon>Bacteria</taxon>
        <taxon>Pseudomonadati</taxon>
        <taxon>Balneolota</taxon>
        <taxon>Balneolia</taxon>
        <taxon>Balneolales</taxon>
        <taxon>Balneolaceae</taxon>
        <taxon>Rhodohalobacter</taxon>
    </lineage>
</organism>
<evidence type="ECO:0000313" key="3">
    <source>
        <dbReference type="EMBL" id="MCG2588914.1"/>
    </source>
</evidence>
<keyword evidence="4" id="KW-1185">Reference proteome</keyword>
<feature type="compositionally biased region" description="Low complexity" evidence="1">
    <location>
        <begin position="35"/>
        <end position="44"/>
    </location>
</feature>
<proteinExistence type="predicted"/>
<comment type="caution">
    <text evidence="3">The sequence shown here is derived from an EMBL/GenBank/DDBJ whole genome shotgun (WGS) entry which is preliminary data.</text>
</comment>
<protein>
    <recommendedName>
        <fullName evidence="5">Collagen-like protein</fullName>
    </recommendedName>
</protein>
<dbReference type="Gene3D" id="1.20.5.320">
    <property type="entry name" value="6-Phosphogluconate Dehydrogenase, domain 3"/>
    <property type="match status" value="1"/>
</dbReference>
<dbReference type="PROSITE" id="PS51257">
    <property type="entry name" value="PROKAR_LIPOPROTEIN"/>
    <property type="match status" value="1"/>
</dbReference>
<dbReference type="EMBL" id="JAKLWS010000010">
    <property type="protein sequence ID" value="MCG2588914.1"/>
    <property type="molecule type" value="Genomic_DNA"/>
</dbReference>
<feature type="region of interest" description="Disordered" evidence="1">
    <location>
        <begin position="26"/>
        <end position="52"/>
    </location>
</feature>
<sequence length="195" mass="21825">MRAKKIKLLSSILLGFILILGCEGPEGPTGPAGPEGPQGDQGPEGPQGPPGNANVTLHIFDGHDFNSDPIYTDTEGLFINFETESEANQNSWNYYLKYQTGWFLDIPGWGFGNATEYYTGHIWQENESRIRFYIEAVDGPGEQYEEVHIVQIEANSTEDHTSAKQKTSVIPEDLDMSDYEAVMDYYGEQVEVVRH</sequence>
<evidence type="ECO:0008006" key="5">
    <source>
        <dbReference type="Google" id="ProtNLM"/>
    </source>
</evidence>
<evidence type="ECO:0000256" key="2">
    <source>
        <dbReference type="SAM" id="SignalP"/>
    </source>
</evidence>
<accession>A0ABS9KDH7</accession>
<feature type="chain" id="PRO_5047331816" description="Collagen-like protein" evidence="2">
    <location>
        <begin position="22"/>
        <end position="195"/>
    </location>
</feature>
<name>A0ABS9KDH7_9BACT</name>
<reference evidence="3" key="1">
    <citation type="submission" date="2022-01" db="EMBL/GenBank/DDBJ databases">
        <authorList>
            <person name="Wang Y."/>
        </authorList>
    </citation>
    <scope>NUCLEOTIDE SEQUENCE</scope>
    <source>
        <strain evidence="3">WB101</strain>
    </source>
</reference>
<reference evidence="3" key="2">
    <citation type="submission" date="2024-05" db="EMBL/GenBank/DDBJ databases">
        <title>Rhodohalobacter halophilus gen. nov., sp. nov., a moderately halophilic member of the family Balneolaceae.</title>
        <authorList>
            <person name="Xia J."/>
        </authorList>
    </citation>
    <scope>NUCLEOTIDE SEQUENCE</scope>
    <source>
        <strain evidence="3">WB101</strain>
    </source>
</reference>
<keyword evidence="2" id="KW-0732">Signal</keyword>
<feature type="signal peptide" evidence="2">
    <location>
        <begin position="1"/>
        <end position="21"/>
    </location>
</feature>
<dbReference type="RefSeq" id="WP_237853966.1">
    <property type="nucleotide sequence ID" value="NZ_JAKLWS010000010.1"/>
</dbReference>
<gene>
    <name evidence="3" type="ORF">L6773_10070</name>
</gene>
<evidence type="ECO:0000313" key="4">
    <source>
        <dbReference type="Proteomes" id="UP001165366"/>
    </source>
</evidence>